<accession>A0ABP8JHC9</accession>
<dbReference type="Proteomes" id="UP001500642">
    <property type="component" value="Unassembled WGS sequence"/>
</dbReference>
<keyword evidence="3" id="KW-1185">Reference proteome</keyword>
<evidence type="ECO:0008006" key="4">
    <source>
        <dbReference type="Google" id="ProtNLM"/>
    </source>
</evidence>
<reference evidence="3" key="1">
    <citation type="journal article" date="2019" name="Int. J. Syst. Evol. Microbiol.">
        <title>The Global Catalogue of Microorganisms (GCM) 10K type strain sequencing project: providing services to taxonomists for standard genome sequencing and annotation.</title>
        <authorList>
            <consortium name="The Broad Institute Genomics Platform"/>
            <consortium name="The Broad Institute Genome Sequencing Center for Infectious Disease"/>
            <person name="Wu L."/>
            <person name="Ma J."/>
        </authorList>
    </citation>
    <scope>NUCLEOTIDE SEQUENCE [LARGE SCALE GENOMIC DNA]</scope>
    <source>
        <strain evidence="3">JCM 17808</strain>
    </source>
</reference>
<evidence type="ECO:0000313" key="2">
    <source>
        <dbReference type="EMBL" id="GAA4390901.1"/>
    </source>
</evidence>
<evidence type="ECO:0000256" key="1">
    <source>
        <dbReference type="SAM" id="MobiDB-lite"/>
    </source>
</evidence>
<dbReference type="EMBL" id="BAABGL010000011">
    <property type="protein sequence ID" value="GAA4390901.1"/>
    <property type="molecule type" value="Genomic_DNA"/>
</dbReference>
<name>A0ABP8JHC9_9MICO</name>
<evidence type="ECO:0000313" key="3">
    <source>
        <dbReference type="Proteomes" id="UP001500642"/>
    </source>
</evidence>
<feature type="region of interest" description="Disordered" evidence="1">
    <location>
        <begin position="197"/>
        <end position="218"/>
    </location>
</feature>
<comment type="caution">
    <text evidence="2">The sequence shown here is derived from an EMBL/GenBank/DDBJ whole genome shotgun (WGS) entry which is preliminary data.</text>
</comment>
<protein>
    <recommendedName>
        <fullName evidence="4">CdaR family transcriptional regulator</fullName>
    </recommendedName>
</protein>
<proteinExistence type="predicted"/>
<sequence length="218" mass="23662">MERSREWVLDQLLIAMAQEDPLESLVRRAARVCNGSALVINEHGEIVRSVGAAPGQLVSRWVLDPRTGRKSLADREVVGDGGSGIAGTVGKWQVHAHRVSIRRRTYAIVVAVLPGNPRSEMPALVLDCVAKLLRSFESLETFAITTRREESAQVLKELIVGVSPGREGSMWNRLAEFGFAAYQPLRIARASIVTGVGDAPSPSSPQTIPDGVHLGRVR</sequence>
<gene>
    <name evidence="2" type="ORF">GCM10023167_17830</name>
</gene>
<organism evidence="2 3">
    <name type="scientific">Brevibacterium pityocampae</name>
    <dbReference type="NCBI Taxonomy" id="506594"/>
    <lineage>
        <taxon>Bacteria</taxon>
        <taxon>Bacillati</taxon>
        <taxon>Actinomycetota</taxon>
        <taxon>Actinomycetes</taxon>
        <taxon>Micrococcales</taxon>
        <taxon>Brevibacteriaceae</taxon>
        <taxon>Brevibacterium</taxon>
    </lineage>
</organism>